<keyword evidence="1" id="KW-0805">Transcription regulation</keyword>
<dbReference type="GO" id="GO:0043565">
    <property type="term" value="F:sequence-specific DNA binding"/>
    <property type="evidence" value="ECO:0007669"/>
    <property type="project" value="InterPro"/>
</dbReference>
<evidence type="ECO:0000256" key="1">
    <source>
        <dbReference type="ARBA" id="ARBA00023015"/>
    </source>
</evidence>
<dbReference type="RefSeq" id="WP_174234231.1">
    <property type="nucleotide sequence ID" value="NZ_AP018711.1"/>
</dbReference>
<feature type="domain" description="HTH araC/xylS-type" evidence="4">
    <location>
        <begin position="218"/>
        <end position="316"/>
    </location>
</feature>
<evidence type="ECO:0000259" key="4">
    <source>
        <dbReference type="PROSITE" id="PS01124"/>
    </source>
</evidence>
<evidence type="ECO:0000313" key="8">
    <source>
        <dbReference type="Proteomes" id="UP000276029"/>
    </source>
</evidence>
<dbReference type="InterPro" id="IPR009057">
    <property type="entry name" value="Homeodomain-like_sf"/>
</dbReference>
<dbReference type="InterPro" id="IPR029062">
    <property type="entry name" value="Class_I_gatase-like"/>
</dbReference>
<dbReference type="InterPro" id="IPR020449">
    <property type="entry name" value="Tscrpt_reg_AraC-type_HTH"/>
</dbReference>
<dbReference type="PROSITE" id="PS01124">
    <property type="entry name" value="HTH_ARAC_FAMILY_2"/>
    <property type="match status" value="1"/>
</dbReference>
<dbReference type="PANTHER" id="PTHR43130">
    <property type="entry name" value="ARAC-FAMILY TRANSCRIPTIONAL REGULATOR"/>
    <property type="match status" value="1"/>
</dbReference>
<dbReference type="Proteomes" id="UP000276029">
    <property type="component" value="Unassembled WGS sequence"/>
</dbReference>
<gene>
    <name evidence="6" type="ORF">DFR51_2851</name>
    <name evidence="5" type="ORF">SmB9_36730</name>
</gene>
<keyword evidence="3" id="KW-0804">Transcription</keyword>
<name>A0AAD1D9G8_SPHMI</name>
<dbReference type="SUPFAM" id="SSF46689">
    <property type="entry name" value="Homeodomain-like"/>
    <property type="match status" value="2"/>
</dbReference>
<dbReference type="CDD" id="cd03138">
    <property type="entry name" value="GATase1_AraC_2"/>
    <property type="match status" value="1"/>
</dbReference>
<dbReference type="PRINTS" id="PR00032">
    <property type="entry name" value="HTHARAC"/>
</dbReference>
<dbReference type="Gene3D" id="3.40.50.880">
    <property type="match status" value="1"/>
</dbReference>
<dbReference type="Proteomes" id="UP000275727">
    <property type="component" value="Chromosome"/>
</dbReference>
<evidence type="ECO:0000256" key="2">
    <source>
        <dbReference type="ARBA" id="ARBA00023125"/>
    </source>
</evidence>
<keyword evidence="2" id="KW-0238">DNA-binding</keyword>
<dbReference type="GO" id="GO:0003700">
    <property type="term" value="F:DNA-binding transcription factor activity"/>
    <property type="evidence" value="ECO:0007669"/>
    <property type="project" value="InterPro"/>
</dbReference>
<reference evidence="6 8" key="2">
    <citation type="submission" date="2018-10" db="EMBL/GenBank/DDBJ databases">
        <title>Genomic Encyclopedia of Type Strains, Phase IV (KMG-IV): sequencing the most valuable type-strain genomes for metagenomic binning, comparative biology and taxonomic classification.</title>
        <authorList>
            <person name="Goeker M."/>
        </authorList>
    </citation>
    <scope>NUCLEOTIDE SEQUENCE [LARGE SCALE GENOMIC DNA]</scope>
    <source>
        <strain evidence="6 8">DSM 19791</strain>
    </source>
</reference>
<sequence length="323" mass="35817">MTNDRAVAEIGIVIYPGAQLGMIHGLSDLFWIAGERSKVHGGERLRVSHWERTDEGFRRSFDTMPGAGSCPAVLVVPGALSKVPTPTETEPYARWLLDRHAQGATLGSVCGGAFILAATGLLAGRTATTHWMFGEKFQRRFPDVKLDADKMIVEDGDIITAGGLMAWTDLGLRLVDRFLGPSIMLETAQYLLIDPVGREQRHYSTFAPQLTHGDEPILKVQHWLQAKGGRDVSVSAMAEHAGMEERTFLRRFRSATGMKPTEYCQQLRVGKARELLEFSKRPVDRIAWEVGYEDAGAFRKVFQKRVGLTPGDYRRRFGTAAAA</sequence>
<evidence type="ECO:0000313" key="7">
    <source>
        <dbReference type="Proteomes" id="UP000275727"/>
    </source>
</evidence>
<dbReference type="InterPro" id="IPR018062">
    <property type="entry name" value="HTH_AraC-typ_CS"/>
</dbReference>
<proteinExistence type="predicted"/>
<keyword evidence="8" id="KW-1185">Reference proteome</keyword>
<dbReference type="PROSITE" id="PS00041">
    <property type="entry name" value="HTH_ARAC_FAMILY_1"/>
    <property type="match status" value="1"/>
</dbReference>
<dbReference type="PANTHER" id="PTHR43130:SF3">
    <property type="entry name" value="HTH-TYPE TRANSCRIPTIONAL REGULATOR RV1931C"/>
    <property type="match status" value="1"/>
</dbReference>
<dbReference type="EMBL" id="AP018711">
    <property type="protein sequence ID" value="BBE36015.1"/>
    <property type="molecule type" value="Genomic_DNA"/>
</dbReference>
<dbReference type="InterPro" id="IPR002818">
    <property type="entry name" value="DJ-1/PfpI"/>
</dbReference>
<dbReference type="SMART" id="SM00342">
    <property type="entry name" value="HTH_ARAC"/>
    <property type="match status" value="1"/>
</dbReference>
<dbReference type="SUPFAM" id="SSF52317">
    <property type="entry name" value="Class I glutamine amidotransferase-like"/>
    <property type="match status" value="1"/>
</dbReference>
<accession>A0AAD1D9G8</accession>
<evidence type="ECO:0000313" key="6">
    <source>
        <dbReference type="EMBL" id="RKS88203.1"/>
    </source>
</evidence>
<protein>
    <submittedName>
        <fullName evidence="5 6">AraC family transcriptional regulator</fullName>
    </submittedName>
</protein>
<dbReference type="InterPro" id="IPR052158">
    <property type="entry name" value="INH-QAR"/>
</dbReference>
<dbReference type="Gene3D" id="1.10.10.60">
    <property type="entry name" value="Homeodomain-like"/>
    <property type="match status" value="2"/>
</dbReference>
<evidence type="ECO:0000313" key="5">
    <source>
        <dbReference type="EMBL" id="BBE36015.1"/>
    </source>
</evidence>
<evidence type="ECO:0000256" key="3">
    <source>
        <dbReference type="ARBA" id="ARBA00023163"/>
    </source>
</evidence>
<dbReference type="AlphaFoldDB" id="A0AAD1D9G8"/>
<organism evidence="5 7">
    <name type="scientific">Sphingosinicella microcystinivorans</name>
    <dbReference type="NCBI Taxonomy" id="335406"/>
    <lineage>
        <taxon>Bacteria</taxon>
        <taxon>Pseudomonadati</taxon>
        <taxon>Pseudomonadota</taxon>
        <taxon>Alphaproteobacteria</taxon>
        <taxon>Sphingomonadales</taxon>
        <taxon>Sphingosinicellaceae</taxon>
        <taxon>Sphingosinicella</taxon>
    </lineage>
</organism>
<dbReference type="KEGG" id="smic:SmB9_36730"/>
<dbReference type="InterPro" id="IPR018060">
    <property type="entry name" value="HTH_AraC"/>
</dbReference>
<reference evidence="5 7" key="1">
    <citation type="submission" date="2018-06" db="EMBL/GenBank/DDBJ databases">
        <title>Complete Genome Sequence of the Microcystin-Degrading Bacterium Sphingosinicella microcystinivorans Strain B-9.</title>
        <authorList>
            <person name="Jin H."/>
            <person name="Nishizawa T."/>
            <person name="Guo Y."/>
            <person name="Nishizawa A."/>
            <person name="Park H."/>
            <person name="Kato H."/>
            <person name="Tsuji K."/>
            <person name="Harada K."/>
        </authorList>
    </citation>
    <scope>NUCLEOTIDE SEQUENCE [LARGE SCALE GENOMIC DNA]</scope>
    <source>
        <strain evidence="5 7">B9</strain>
    </source>
</reference>
<dbReference type="EMBL" id="RBWX01000009">
    <property type="protein sequence ID" value="RKS88203.1"/>
    <property type="molecule type" value="Genomic_DNA"/>
</dbReference>
<dbReference type="Pfam" id="PF01965">
    <property type="entry name" value="DJ-1_PfpI"/>
    <property type="match status" value="1"/>
</dbReference>
<dbReference type="Pfam" id="PF12833">
    <property type="entry name" value="HTH_18"/>
    <property type="match status" value="1"/>
</dbReference>